<sequence>MKAPEATGIADLMLIGGELVAARDGRVLANVNPATEEVIGTVPDAGPADVEAAIAAARRAFDTTGWRTDTGLRRRCLIALRDALREEAETLRALLVAETGCPVALTPMIQLDGPIGFLDHYIGLLETYEFERTLPTKSVMGAPSDRIIRREAAGVVAAITPWNVPLYLNLCKVAAALAAGCTVVLKPAPDTPYSALALGALAVRAGLPPGVLNVVTTGDNAVASLLTTHPDVDAVTFTGSTATGRRVMAAAADTVKRVTLELGGKSAAVVLDDADLTAVVPRLAGSVCIHAGQGCASLTRLLVPRSRHDEAVDLAAAAMAHIPWGDPTDPGNLMGPVVNARQRDGVLRYYASAARDGRIVLGGKPTERFERGYYVEPTLVADVPPTAAVAQEEIFGPALVVLPYDDDDDAVRIADGTIYGLSSAVFSADTDRALALARRFRAGTVGVNGAQWFDVESPFGGYKQSGIGREWGTEGLEDFLETKTIAVPPRSQP</sequence>
<dbReference type="FunFam" id="3.40.605.10:FF:000007">
    <property type="entry name" value="NAD/NADP-dependent betaine aldehyde dehydrogenase"/>
    <property type="match status" value="1"/>
</dbReference>
<proteinExistence type="inferred from homology"/>
<keyword evidence="2 4" id="KW-0560">Oxidoreductase</keyword>
<keyword evidence="7" id="KW-1185">Reference proteome</keyword>
<dbReference type="CDD" id="cd07089">
    <property type="entry name" value="ALDH_CddD-AldA-like"/>
    <property type="match status" value="1"/>
</dbReference>
<dbReference type="RefSeq" id="WP_246052748.1">
    <property type="nucleotide sequence ID" value="NZ_RJKE01000001.1"/>
</dbReference>
<evidence type="ECO:0000313" key="7">
    <source>
        <dbReference type="Proteomes" id="UP000272400"/>
    </source>
</evidence>
<evidence type="ECO:0000256" key="3">
    <source>
        <dbReference type="PROSITE-ProRule" id="PRU10007"/>
    </source>
</evidence>
<evidence type="ECO:0000313" key="6">
    <source>
        <dbReference type="EMBL" id="ROO85190.1"/>
    </source>
</evidence>
<dbReference type="Proteomes" id="UP000272400">
    <property type="component" value="Unassembled WGS sequence"/>
</dbReference>
<evidence type="ECO:0000259" key="5">
    <source>
        <dbReference type="Pfam" id="PF00171"/>
    </source>
</evidence>
<dbReference type="GO" id="GO:0016620">
    <property type="term" value="F:oxidoreductase activity, acting on the aldehyde or oxo group of donors, NAD or NADP as acceptor"/>
    <property type="evidence" value="ECO:0007669"/>
    <property type="project" value="InterPro"/>
</dbReference>
<dbReference type="Pfam" id="PF00171">
    <property type="entry name" value="Aldedh"/>
    <property type="match status" value="1"/>
</dbReference>
<dbReference type="PANTHER" id="PTHR42804">
    <property type="entry name" value="ALDEHYDE DEHYDROGENASE"/>
    <property type="match status" value="1"/>
</dbReference>
<name>A0A3N1CV53_9ACTN</name>
<organism evidence="6 7">
    <name type="scientific">Actinocorallia herbida</name>
    <dbReference type="NCBI Taxonomy" id="58109"/>
    <lineage>
        <taxon>Bacteria</taxon>
        <taxon>Bacillati</taxon>
        <taxon>Actinomycetota</taxon>
        <taxon>Actinomycetes</taxon>
        <taxon>Streptosporangiales</taxon>
        <taxon>Thermomonosporaceae</taxon>
        <taxon>Actinocorallia</taxon>
    </lineage>
</organism>
<evidence type="ECO:0000256" key="4">
    <source>
        <dbReference type="RuleBase" id="RU003345"/>
    </source>
</evidence>
<dbReference type="Gene3D" id="3.40.309.10">
    <property type="entry name" value="Aldehyde Dehydrogenase, Chain A, domain 2"/>
    <property type="match status" value="1"/>
</dbReference>
<dbReference type="InterPro" id="IPR029510">
    <property type="entry name" value="Ald_DH_CS_GLU"/>
</dbReference>
<dbReference type="AlphaFoldDB" id="A0A3N1CV53"/>
<dbReference type="PANTHER" id="PTHR42804:SF1">
    <property type="entry name" value="ALDEHYDE DEHYDROGENASE-RELATED"/>
    <property type="match status" value="1"/>
</dbReference>
<dbReference type="SUPFAM" id="SSF53720">
    <property type="entry name" value="ALDH-like"/>
    <property type="match status" value="1"/>
</dbReference>
<protein>
    <submittedName>
        <fullName evidence="6">Aldehyde dehydrogenase (NAD+)</fullName>
    </submittedName>
</protein>
<evidence type="ECO:0000256" key="2">
    <source>
        <dbReference type="ARBA" id="ARBA00023002"/>
    </source>
</evidence>
<feature type="domain" description="Aldehyde dehydrogenase" evidence="5">
    <location>
        <begin position="26"/>
        <end position="485"/>
    </location>
</feature>
<dbReference type="FunFam" id="3.40.605.10:FF:000026">
    <property type="entry name" value="Aldehyde dehydrogenase, putative"/>
    <property type="match status" value="1"/>
</dbReference>
<accession>A0A3N1CV53</accession>
<feature type="active site" evidence="3">
    <location>
        <position position="261"/>
    </location>
</feature>
<dbReference type="InterPro" id="IPR016163">
    <property type="entry name" value="Ald_DH_C"/>
</dbReference>
<reference evidence="6 7" key="1">
    <citation type="submission" date="2018-11" db="EMBL/GenBank/DDBJ databases">
        <title>Sequencing the genomes of 1000 actinobacteria strains.</title>
        <authorList>
            <person name="Klenk H.-P."/>
        </authorList>
    </citation>
    <scope>NUCLEOTIDE SEQUENCE [LARGE SCALE GENOMIC DNA]</scope>
    <source>
        <strain evidence="6 7">DSM 44254</strain>
    </source>
</reference>
<gene>
    <name evidence="6" type="ORF">EDD29_2730</name>
</gene>
<dbReference type="EMBL" id="RJKE01000001">
    <property type="protein sequence ID" value="ROO85190.1"/>
    <property type="molecule type" value="Genomic_DNA"/>
</dbReference>
<comment type="caution">
    <text evidence="6">The sequence shown here is derived from an EMBL/GenBank/DDBJ whole genome shotgun (WGS) entry which is preliminary data.</text>
</comment>
<evidence type="ECO:0000256" key="1">
    <source>
        <dbReference type="ARBA" id="ARBA00009986"/>
    </source>
</evidence>
<comment type="similarity">
    <text evidence="1 4">Belongs to the aldehyde dehydrogenase family.</text>
</comment>
<dbReference type="Gene3D" id="3.40.605.10">
    <property type="entry name" value="Aldehyde Dehydrogenase, Chain A, domain 1"/>
    <property type="match status" value="1"/>
</dbReference>
<dbReference type="InterPro" id="IPR015590">
    <property type="entry name" value="Aldehyde_DH_dom"/>
</dbReference>
<dbReference type="PROSITE" id="PS00687">
    <property type="entry name" value="ALDEHYDE_DEHYDR_GLU"/>
    <property type="match status" value="1"/>
</dbReference>
<dbReference type="InterPro" id="IPR016161">
    <property type="entry name" value="Ald_DH/histidinol_DH"/>
</dbReference>
<dbReference type="InterPro" id="IPR016162">
    <property type="entry name" value="Ald_DH_N"/>
</dbReference>